<gene>
    <name evidence="1" type="ORF">Achr_f1810</name>
</gene>
<dbReference type="EMBL" id="CP010421">
    <property type="protein sequence ID" value="AJE23875.1"/>
    <property type="molecule type" value="Genomic_DNA"/>
</dbReference>
<dbReference type="InterPro" id="IPR047879">
    <property type="entry name" value="YjiT"/>
</dbReference>
<keyword evidence="2" id="KW-1185">Reference proteome</keyword>
<reference evidence="1 2" key="1">
    <citation type="journal article" date="2015" name="PLoS ONE">
        <title>Azotobacter Genomes: The Genome of Azotobacter chroococcum NCIMB 8003 (ATCC 4412).</title>
        <authorList>
            <person name="Robson R.L."/>
            <person name="Jones R."/>
            <person name="Robson R.M."/>
            <person name="Schwartz A."/>
            <person name="Richardson T.H."/>
        </authorList>
    </citation>
    <scope>NUCLEOTIDE SEQUENCE [LARGE SCALE GENOMIC DNA]</scope>
    <source>
        <strain evidence="1 2">NCIMB 8003</strain>
        <plasmid evidence="2">Plasmid pAcX50f</plasmid>
    </source>
</reference>
<dbReference type="NCBIfam" id="NF038336">
    <property type="entry name" value="YjiT_fam"/>
    <property type="match status" value="1"/>
</dbReference>
<dbReference type="HOGENOM" id="CLU_009762_2_0_6"/>
<dbReference type="AlphaFoldDB" id="A0A0C4WV84"/>
<geneLocation type="plasmid" evidence="1 2">
    <name>pAcX50f</name>
</geneLocation>
<evidence type="ECO:0000313" key="1">
    <source>
        <dbReference type="EMBL" id="AJE23875.1"/>
    </source>
</evidence>
<organism evidence="1 2">
    <name type="scientific">Azotobacter chroococcum NCIMB 8003</name>
    <dbReference type="NCBI Taxonomy" id="1328314"/>
    <lineage>
        <taxon>Bacteria</taxon>
        <taxon>Pseudomonadati</taxon>
        <taxon>Pseudomonadota</taxon>
        <taxon>Gammaproteobacteria</taxon>
        <taxon>Pseudomonadales</taxon>
        <taxon>Pseudomonadaceae</taxon>
        <taxon>Azotobacter</taxon>
    </lineage>
</organism>
<dbReference type="KEGG" id="acx:Achr_f1810"/>
<name>A0A0C4WV84_9GAMM</name>
<keyword evidence="1" id="KW-0614">Plasmid</keyword>
<protein>
    <submittedName>
        <fullName evidence="1">Uncharacterized protein</fullName>
    </submittedName>
</protein>
<accession>A0A0C4WV84</accession>
<sequence length="1110" mass="123877">MLSTTPIKSPFKAWLAEFLLSRGIVKESTGKPLYSYQVTEAEYHSLRALLSANIALMDNPVHAEYVGGCFALFVSEQFRRAYNASWSWSGAEGELGVSLSPTQRIYLAKRGLDYWKRPIRARENGRDWLGSLFAEGGLPWPLVQSEDHGFGRAVRSGIKHFFRTEGNRRTTADLMADFESYLPLAFQNLETRQLLAGIVDHLMFLAGQYPLKDQADPAAYLDEVAPSWADAFPIPLDETNGRNLISTWLQAAGERTRIRQEALLRAKAFTGEHILCGTLPAWTIRTELTLPTETLQPIDANTLRSMRLEVAFYEGDRMLARGPAVYGQKEGAQTRLRFPNTQITLERHCLRSPLNIRLLDSGREVHRIFIEDSALDHQEAPLIFEPVDGRWKLVSMSSCALAGGLARIRMPANFEAVTGSGIEPRLLELDAQDGWWLEAADSLSLRHGADLYRVTLNQGSTEIARPTLEGTLALYEGAPSIMYLGWPHLSLPENYLYALEDLCEFANGQLVSELRRQGAIGVMRYTVRNKAGETLLQRRFGVLPREFGLTQFPACKDEPARLQIRGANGLELAVAGEVRIAGQVASDDTVTLHLRHTGEAPPAGFTLEIRMRPEHPPLQLRLAYPYQGARLMDQDGKATLVRNLTLNDLPGLRVALTSGLPQGQDFHMRMELIGDSSQCRSWRMQRDFQIKVGYNPILLDLFSYQAKILQLLGAVDDKEAYVRLGIETETRLLTLNIQRYSGRLQREGRTLIEVVDVATGLVTHDARIEAMNLADPKQKPIALGELTSEGVGTGRFDTADYLPESGAWLIYPASDSSKSFPVWVQSTYASSLREQDGAPKSVDSLHKAAEVFHPQLNPGVIDEQIARMQDDFGHSGWQYLADLKQLYGHLPLSSFEPWKALTHNPEALSFAVFRLEMNEAFCTRMADELAVIWEAIPLPVWVKAYQRYFDSLAQMGLPEAAISSLQRNRDAVLRMLVPGFDYLGDYLSTGNPRSLMLAPPAAVLPAWVNTLYSSGRRFPTDLGSELAAWIEQQSLPAAVKGLAKSHYAEAVIYLPIFMGFVTAGKATLDDLPVPLPYAKFVIRTISDFDRHDWFAPVHALMTSYLLASTA</sequence>
<dbReference type="Proteomes" id="UP000068210">
    <property type="component" value="Plasmid pAcX50f"/>
</dbReference>
<proteinExistence type="predicted"/>
<evidence type="ECO:0000313" key="2">
    <source>
        <dbReference type="Proteomes" id="UP000068210"/>
    </source>
</evidence>